<dbReference type="InterPro" id="IPR029068">
    <property type="entry name" value="Glyas_Bleomycin-R_OHBP_Dase"/>
</dbReference>
<dbReference type="PROSITE" id="PS51819">
    <property type="entry name" value="VOC"/>
    <property type="match status" value="1"/>
</dbReference>
<proteinExistence type="predicted"/>
<dbReference type="Proteomes" id="UP000570514">
    <property type="component" value="Unassembled WGS sequence"/>
</dbReference>
<name>A0A846MY17_9PROT</name>
<dbReference type="SUPFAM" id="SSF54593">
    <property type="entry name" value="Glyoxalase/Bleomycin resistance protein/Dihydroxybiphenyl dioxygenase"/>
    <property type="match status" value="1"/>
</dbReference>
<evidence type="ECO:0000259" key="1">
    <source>
        <dbReference type="PROSITE" id="PS51819"/>
    </source>
</evidence>
<dbReference type="InterPro" id="IPR004360">
    <property type="entry name" value="Glyas_Fos-R_dOase_dom"/>
</dbReference>
<organism evidence="2 3">
    <name type="scientific">Rhizomicrobium palustre</name>
    <dbReference type="NCBI Taxonomy" id="189966"/>
    <lineage>
        <taxon>Bacteria</taxon>
        <taxon>Pseudomonadati</taxon>
        <taxon>Pseudomonadota</taxon>
        <taxon>Alphaproteobacteria</taxon>
        <taxon>Micropepsales</taxon>
        <taxon>Micropepsaceae</taxon>
        <taxon>Rhizomicrobium</taxon>
    </lineage>
</organism>
<dbReference type="EMBL" id="JAASRM010000001">
    <property type="protein sequence ID" value="NIK88115.1"/>
    <property type="molecule type" value="Genomic_DNA"/>
</dbReference>
<dbReference type="GO" id="GO:0016829">
    <property type="term" value="F:lyase activity"/>
    <property type="evidence" value="ECO:0007669"/>
    <property type="project" value="UniProtKB-KW"/>
</dbReference>
<feature type="domain" description="VOC" evidence="1">
    <location>
        <begin position="88"/>
        <end position="209"/>
    </location>
</feature>
<dbReference type="InterPro" id="IPR037523">
    <property type="entry name" value="VOC_core"/>
</dbReference>
<dbReference type="Pfam" id="PF00903">
    <property type="entry name" value="Glyoxalase"/>
    <property type="match status" value="1"/>
</dbReference>
<reference evidence="2 3" key="1">
    <citation type="submission" date="2020-03" db="EMBL/GenBank/DDBJ databases">
        <title>Genomic Encyclopedia of Type Strains, Phase IV (KMG-IV): sequencing the most valuable type-strain genomes for metagenomic binning, comparative biology and taxonomic classification.</title>
        <authorList>
            <person name="Goeker M."/>
        </authorList>
    </citation>
    <scope>NUCLEOTIDE SEQUENCE [LARGE SCALE GENOMIC DNA]</scope>
    <source>
        <strain evidence="2 3">DSM 19867</strain>
    </source>
</reference>
<keyword evidence="2" id="KW-0560">Oxidoreductase</keyword>
<sequence length="217" mass="24170">MPSIDSFRKQAKLLQRWHQARDYSVGAKVRILKRFADLSDVEILDMDLPLTMAQEIIAVEAGFSDWSSLKENIEKVSVPEAMAQGEPLFRGVVPILMVRDVSASAAFFETKLGFICDFLHGEPPFYGAVSRGNVCLHLRHVGAPNFAALAARETSLILASIEVTNVKALHAEFAARQVEFAQHLTRHPWGGIDFHIRDPDGNVISFVQYLEPARSQV</sequence>
<dbReference type="AlphaFoldDB" id="A0A846MY17"/>
<accession>A0A846MY17</accession>
<dbReference type="Gene3D" id="3.10.180.10">
    <property type="entry name" value="2,3-Dihydroxybiphenyl 1,2-Dioxygenase, domain 1"/>
    <property type="match status" value="1"/>
</dbReference>
<keyword evidence="3" id="KW-1185">Reference proteome</keyword>
<evidence type="ECO:0000313" key="2">
    <source>
        <dbReference type="EMBL" id="NIK88115.1"/>
    </source>
</evidence>
<protein>
    <submittedName>
        <fullName evidence="2">Catechol 2,3-dioxygenase-like lactoylglutathione lyase family enzyme</fullName>
    </submittedName>
</protein>
<dbReference type="RefSeq" id="WP_167082281.1">
    <property type="nucleotide sequence ID" value="NZ_BAAADC010000001.1"/>
</dbReference>
<keyword evidence="2" id="KW-0223">Dioxygenase</keyword>
<dbReference type="GO" id="GO:0051213">
    <property type="term" value="F:dioxygenase activity"/>
    <property type="evidence" value="ECO:0007669"/>
    <property type="project" value="UniProtKB-KW"/>
</dbReference>
<gene>
    <name evidence="2" type="ORF">FHS83_001433</name>
</gene>
<evidence type="ECO:0000313" key="3">
    <source>
        <dbReference type="Proteomes" id="UP000570514"/>
    </source>
</evidence>
<comment type="caution">
    <text evidence="2">The sequence shown here is derived from an EMBL/GenBank/DDBJ whole genome shotgun (WGS) entry which is preliminary data.</text>
</comment>
<keyword evidence="2" id="KW-0456">Lyase</keyword>